<evidence type="ECO:0000313" key="3">
    <source>
        <dbReference type="EMBL" id="KAK9080827.1"/>
    </source>
</evidence>
<keyword evidence="4" id="KW-1185">Reference proteome</keyword>
<feature type="region of interest" description="Disordered" evidence="2">
    <location>
        <begin position="267"/>
        <end position="330"/>
    </location>
</feature>
<organism evidence="3 4">
    <name type="scientific">Deinandra increscens subsp. villosa</name>
    <dbReference type="NCBI Taxonomy" id="3103831"/>
    <lineage>
        <taxon>Eukaryota</taxon>
        <taxon>Viridiplantae</taxon>
        <taxon>Streptophyta</taxon>
        <taxon>Embryophyta</taxon>
        <taxon>Tracheophyta</taxon>
        <taxon>Spermatophyta</taxon>
        <taxon>Magnoliopsida</taxon>
        <taxon>eudicotyledons</taxon>
        <taxon>Gunneridae</taxon>
        <taxon>Pentapetalae</taxon>
        <taxon>asterids</taxon>
        <taxon>campanulids</taxon>
        <taxon>Asterales</taxon>
        <taxon>Asteraceae</taxon>
        <taxon>Asteroideae</taxon>
        <taxon>Heliantheae alliance</taxon>
        <taxon>Madieae</taxon>
        <taxon>Madiinae</taxon>
        <taxon>Deinandra</taxon>
    </lineage>
</organism>
<evidence type="ECO:0000256" key="1">
    <source>
        <dbReference type="SAM" id="Coils"/>
    </source>
</evidence>
<reference evidence="3 4" key="1">
    <citation type="submission" date="2024-04" db="EMBL/GenBank/DDBJ databases">
        <title>The reference genome of an endangered Asteraceae, Deinandra increscens subsp. villosa, native to the Central Coast of California.</title>
        <authorList>
            <person name="Guilliams M."/>
            <person name="Hasenstab-Lehman K."/>
            <person name="Meyer R."/>
            <person name="Mcevoy S."/>
        </authorList>
    </citation>
    <scope>NUCLEOTIDE SEQUENCE [LARGE SCALE GENOMIC DNA]</scope>
    <source>
        <tissue evidence="3">Leaf</tissue>
    </source>
</reference>
<dbReference type="AlphaFoldDB" id="A0AAP0DX90"/>
<comment type="caution">
    <text evidence="3">The sequence shown here is derived from an EMBL/GenBank/DDBJ whole genome shotgun (WGS) entry which is preliminary data.</text>
</comment>
<accession>A0AAP0DX90</accession>
<name>A0AAP0DX90_9ASTR</name>
<feature type="coiled-coil region" evidence="1">
    <location>
        <begin position="32"/>
        <end position="150"/>
    </location>
</feature>
<keyword evidence="1" id="KW-0175">Coiled coil</keyword>
<protein>
    <submittedName>
        <fullName evidence="3">Uncharacterized protein</fullName>
    </submittedName>
</protein>
<dbReference type="PANTHER" id="PTHR35689:SF1">
    <property type="entry name" value="EARLY ENDOSOME ANTIGEN"/>
    <property type="match status" value="1"/>
</dbReference>
<sequence>MDLPQETDDYIRESIEYSLGLPVSTNTLELKLRFSEETQRQLREQYLDLKSKLKEKDEVIERVRNESTLNAQAVKKFVEENQKLAAECSNLLTQCNRWEKECSLYDRDREALMDFGNEADNRAKEAEARVLDLEQELSKLSKQLIFYKQLSEDKQVGEMKNTVSTENYLVDTLLSTMIDKDDVESTAHSFLEANSGVEACEKMLEIWESLKPSTQKVLALAFDMKRLQKEKDHLMNNLTTAEEEVDVLSEENGRLEKENRRLVKLLQKERQLNESGGKHNSSSLKSNKRKSSPRDCSPVENKLDFIESGSPRRALSPLKHNTPESRLHKK</sequence>
<dbReference type="EMBL" id="JBCNJP010000002">
    <property type="protein sequence ID" value="KAK9080827.1"/>
    <property type="molecule type" value="Genomic_DNA"/>
</dbReference>
<gene>
    <name evidence="3" type="ORF">SSX86_000585</name>
</gene>
<proteinExistence type="predicted"/>
<evidence type="ECO:0000313" key="4">
    <source>
        <dbReference type="Proteomes" id="UP001408789"/>
    </source>
</evidence>
<dbReference type="PANTHER" id="PTHR35689">
    <property type="entry name" value="EARLY ENDOSOME ANTIGEN"/>
    <property type="match status" value="1"/>
</dbReference>
<dbReference type="Proteomes" id="UP001408789">
    <property type="component" value="Unassembled WGS sequence"/>
</dbReference>
<evidence type="ECO:0000256" key="2">
    <source>
        <dbReference type="SAM" id="MobiDB-lite"/>
    </source>
</evidence>
<feature type="compositionally biased region" description="Basic and acidic residues" evidence="2">
    <location>
        <begin position="321"/>
        <end position="330"/>
    </location>
</feature>